<keyword evidence="4" id="KW-0949">S-adenosyl-L-methionine</keyword>
<dbReference type="PROSITE" id="PS00092">
    <property type="entry name" value="N6_MTASE"/>
    <property type="match status" value="1"/>
</dbReference>
<dbReference type="SUPFAM" id="SSF53335">
    <property type="entry name" value="S-adenosyl-L-methionine-dependent methyltransferases"/>
    <property type="match status" value="1"/>
</dbReference>
<comment type="catalytic activity">
    <reaction evidence="7">
        <text>a 2'-deoxyadenosine in DNA + S-adenosyl-L-methionine = an N(6)-methyl-2'-deoxyadenosine in DNA + S-adenosyl-L-homocysteine + H(+)</text>
        <dbReference type="Rhea" id="RHEA:15197"/>
        <dbReference type="Rhea" id="RHEA-COMP:12418"/>
        <dbReference type="Rhea" id="RHEA-COMP:12419"/>
        <dbReference type="ChEBI" id="CHEBI:15378"/>
        <dbReference type="ChEBI" id="CHEBI:57856"/>
        <dbReference type="ChEBI" id="CHEBI:59789"/>
        <dbReference type="ChEBI" id="CHEBI:90615"/>
        <dbReference type="ChEBI" id="CHEBI:90616"/>
        <dbReference type="EC" id="2.1.1.72"/>
    </reaction>
</comment>
<keyword evidence="10" id="KW-0378">Hydrolase</keyword>
<dbReference type="PANTHER" id="PTHR33841">
    <property type="entry name" value="DNA METHYLTRANSFERASE YEEA-RELATED"/>
    <property type="match status" value="1"/>
</dbReference>
<keyword evidence="2" id="KW-0489">Methyltransferase</keyword>
<dbReference type="InterPro" id="IPR002052">
    <property type="entry name" value="DNA_methylase_N6_adenine_CS"/>
</dbReference>
<dbReference type="EC" id="2.1.1.72" evidence="1"/>
<reference evidence="10 11" key="1">
    <citation type="submission" date="2018-03" db="EMBL/GenBank/DDBJ databases">
        <title>The ancient ancestry and fast evolution of plastids.</title>
        <authorList>
            <person name="Moore K.R."/>
            <person name="Magnabosco C."/>
            <person name="Momper L."/>
            <person name="Gold D.A."/>
            <person name="Bosak T."/>
            <person name="Fournier G.P."/>
        </authorList>
    </citation>
    <scope>NUCLEOTIDE SEQUENCE [LARGE SCALE GENOMIC DNA]</scope>
    <source>
        <strain evidence="10 11">CCALA 016</strain>
    </source>
</reference>
<keyword evidence="10" id="KW-0540">Nuclease</keyword>
<keyword evidence="11" id="KW-1185">Reference proteome</keyword>
<organism evidence="10 11">
    <name type="scientific">Aphanothece hegewaldii CCALA 016</name>
    <dbReference type="NCBI Taxonomy" id="2107694"/>
    <lineage>
        <taxon>Bacteria</taxon>
        <taxon>Bacillati</taxon>
        <taxon>Cyanobacteriota</taxon>
        <taxon>Cyanophyceae</taxon>
        <taxon>Oscillatoriophycideae</taxon>
        <taxon>Chroococcales</taxon>
        <taxon>Aphanothecaceae</taxon>
        <taxon>Aphanothece</taxon>
    </lineage>
</organism>
<dbReference type="InterPro" id="IPR011639">
    <property type="entry name" value="MethylTrfase_TaqI-like_dom"/>
</dbReference>
<dbReference type="Gene3D" id="3.40.50.150">
    <property type="entry name" value="Vaccinia Virus protein VP39"/>
    <property type="match status" value="1"/>
</dbReference>
<gene>
    <name evidence="10" type="ORF">C7H19_18295</name>
</gene>
<dbReference type="GO" id="GO:0032259">
    <property type="term" value="P:methylation"/>
    <property type="evidence" value="ECO:0007669"/>
    <property type="project" value="UniProtKB-KW"/>
</dbReference>
<feature type="domain" description="Type II methyltransferase M.TaqI-like" evidence="8">
    <location>
        <begin position="493"/>
        <end position="776"/>
    </location>
</feature>
<evidence type="ECO:0000256" key="1">
    <source>
        <dbReference type="ARBA" id="ARBA00011900"/>
    </source>
</evidence>
<dbReference type="GO" id="GO:0003677">
    <property type="term" value="F:DNA binding"/>
    <property type="evidence" value="ECO:0007669"/>
    <property type="project" value="UniProtKB-KW"/>
</dbReference>
<keyword evidence="5" id="KW-0680">Restriction system</keyword>
<dbReference type="GO" id="GO:0004519">
    <property type="term" value="F:endonuclease activity"/>
    <property type="evidence" value="ECO:0007669"/>
    <property type="project" value="UniProtKB-KW"/>
</dbReference>
<evidence type="ECO:0000256" key="4">
    <source>
        <dbReference type="ARBA" id="ARBA00022691"/>
    </source>
</evidence>
<reference evidence="10 11" key="2">
    <citation type="submission" date="2018-03" db="EMBL/GenBank/DDBJ databases">
        <authorList>
            <person name="Keele B.F."/>
        </authorList>
    </citation>
    <scope>NUCLEOTIDE SEQUENCE [LARGE SCALE GENOMIC DNA]</scope>
    <source>
        <strain evidence="10 11">CCALA 016</strain>
    </source>
</reference>
<dbReference type="InterPro" id="IPR029063">
    <property type="entry name" value="SAM-dependent_MTases_sf"/>
</dbReference>
<keyword evidence="6" id="KW-0238">DNA-binding</keyword>
<feature type="domain" description="TaqI-like C-terminal specificity" evidence="9">
    <location>
        <begin position="895"/>
        <end position="1059"/>
    </location>
</feature>
<protein>
    <recommendedName>
        <fullName evidence="1">site-specific DNA-methyltransferase (adenine-specific)</fullName>
        <ecNumber evidence="1">2.1.1.72</ecNumber>
    </recommendedName>
</protein>
<evidence type="ECO:0000256" key="5">
    <source>
        <dbReference type="ARBA" id="ARBA00022747"/>
    </source>
</evidence>
<dbReference type="OrthoDB" id="415791at2"/>
<dbReference type="EMBL" id="PXOH01000024">
    <property type="protein sequence ID" value="PSF34956.1"/>
    <property type="molecule type" value="Genomic_DNA"/>
</dbReference>
<dbReference type="AlphaFoldDB" id="A0A2T1LU46"/>
<evidence type="ECO:0000256" key="3">
    <source>
        <dbReference type="ARBA" id="ARBA00022679"/>
    </source>
</evidence>
<dbReference type="RefSeq" id="WP_106458364.1">
    <property type="nucleotide sequence ID" value="NZ_PXOH01000024.1"/>
</dbReference>
<dbReference type="Pfam" id="PF07669">
    <property type="entry name" value="Eco57I"/>
    <property type="match status" value="1"/>
</dbReference>
<evidence type="ECO:0000256" key="6">
    <source>
        <dbReference type="ARBA" id="ARBA00023125"/>
    </source>
</evidence>
<dbReference type="GO" id="GO:0009307">
    <property type="term" value="P:DNA restriction-modification system"/>
    <property type="evidence" value="ECO:0007669"/>
    <property type="project" value="UniProtKB-KW"/>
</dbReference>
<name>A0A2T1LU46_9CHRO</name>
<dbReference type="PRINTS" id="PR00507">
    <property type="entry name" value="N12N6MTFRASE"/>
</dbReference>
<evidence type="ECO:0000313" key="10">
    <source>
        <dbReference type="EMBL" id="PSF34956.1"/>
    </source>
</evidence>
<evidence type="ECO:0000259" key="9">
    <source>
        <dbReference type="Pfam" id="PF12950"/>
    </source>
</evidence>
<sequence>MPARLLQLDHLKTLRNPSEIANLFQRLGYNAEAQPLPIDDLALPTRSTEAIWDAHLIADQSKGTESLQVLLFHLREQEFASPSIASSRMRAIAKSLSSRASNYLLLGTKDYNQLMLVNPRVNRDNKDKFDNLKVSIRKLLIDRNNPTPYDRDRLEAIAVNGQSPNSLYKTHCEAFDVEKLTKKFYQGYKELFEKVQTIVLQHNPSSYFEDRERLHQFCQRLLGRVMFLYFLQKKEFLGGDRRFLKTQYERLRLDPEDTDFYHQILEPLFFDTLNRYRPNQESQWGQIPYLNGGLFDKDYGTDVIDAAGQITPERIIIPNALFDPGEPSSVLGFFNSYNFTVSENTPDDEDVAVDPEMLGKVFENLLAAEERGQSGTFYTPRGIVQFMCTEVLCRYLASETRMDLEQVSKIVDYDPELLDADFNQLMSSQQARKLKQALDTLKCLDPAVGSGAFPLGMMQVILNVKQAIARREGMTVQRGSLTISQWKRDIIANNLYGVDIKPEAIEIAKLRMWLSLVVDIPNIEDVEPLPNLDYKLMCGDSLISTIHGEQLIPDPTQEQQGMLAVTPIQQAIQPLLDLQHCYFNAQTEERRELRKQILEAEANVFRVAVRDRVSYWERKRKKLAIEIKTMGRASRIQQKELDTATTQLTQLERFATEVESGERSLNFFQYYLHFRDVFETKGGFDVVIGNPPYVRQEQIRELKPALQLEYECYTGMADLYVYFYEKGFNLLKSGGHLTYISSNKYFRSGYGEKLRKFLGDSATVQHLIDFGDAPVFEAIAYPSIILVSRSKPENHQARVLNWEEGQSIDTFSSVFKQSSFLILQKELTADGWRLESPSVLRLLDKLRASGTPLGEYVNGRFYFGILTGLNDAFLIDKQTYNYLIRQHSSSISVIKPLLRGRNIKRWSIEFAEQYLIRIESSENKKHSWSDKQEKEAENIFSKTYPAVYEYFSSFKQSLIARDIRNQGKYFWELRSCSYWNEFEKTKIIIPTITKGVQYALDCEGHFSNDKTSICITKNPSYVLGILNSKILWFLVQKVFPSRQNGFYEFKPTYVSQLPIPTTSKPDRLAIEALVQKCLDAKGVGVEQWEMEIDDRVAHLYRLTDEELKVIRGE</sequence>
<dbReference type="InterPro" id="IPR050953">
    <property type="entry name" value="N4_N6_ade-DNA_methylase"/>
</dbReference>
<dbReference type="Proteomes" id="UP000239001">
    <property type="component" value="Unassembled WGS sequence"/>
</dbReference>
<accession>A0A2T1LU46</accession>
<keyword evidence="3" id="KW-0808">Transferase</keyword>
<evidence type="ECO:0000259" key="8">
    <source>
        <dbReference type="Pfam" id="PF07669"/>
    </source>
</evidence>
<evidence type="ECO:0000313" key="11">
    <source>
        <dbReference type="Proteomes" id="UP000239001"/>
    </source>
</evidence>
<comment type="caution">
    <text evidence="10">The sequence shown here is derived from an EMBL/GenBank/DDBJ whole genome shotgun (WGS) entry which is preliminary data.</text>
</comment>
<dbReference type="PANTHER" id="PTHR33841:SF1">
    <property type="entry name" value="DNA METHYLTRANSFERASE A"/>
    <property type="match status" value="1"/>
</dbReference>
<dbReference type="InterPro" id="IPR025931">
    <property type="entry name" value="TaqI_C"/>
</dbReference>
<dbReference type="Pfam" id="PF12950">
    <property type="entry name" value="TaqI_C"/>
    <property type="match status" value="1"/>
</dbReference>
<proteinExistence type="predicted"/>
<dbReference type="GO" id="GO:0009007">
    <property type="term" value="F:site-specific DNA-methyltransferase (adenine-specific) activity"/>
    <property type="evidence" value="ECO:0007669"/>
    <property type="project" value="UniProtKB-EC"/>
</dbReference>
<evidence type="ECO:0000256" key="2">
    <source>
        <dbReference type="ARBA" id="ARBA00022603"/>
    </source>
</evidence>
<keyword evidence="10" id="KW-0255">Endonuclease</keyword>
<evidence type="ECO:0000256" key="7">
    <source>
        <dbReference type="ARBA" id="ARBA00047942"/>
    </source>
</evidence>